<dbReference type="RefSeq" id="WP_307251321.1">
    <property type="nucleotide sequence ID" value="NZ_JAUSUV010000003.1"/>
</dbReference>
<keyword evidence="1" id="KW-0732">Signal</keyword>
<feature type="signal peptide" evidence="1">
    <location>
        <begin position="1"/>
        <end position="25"/>
    </location>
</feature>
<evidence type="ECO:0000256" key="1">
    <source>
        <dbReference type="SAM" id="SignalP"/>
    </source>
</evidence>
<gene>
    <name evidence="2" type="ORF">J2Z48_000867</name>
</gene>
<dbReference type="EMBL" id="JAUSUV010000003">
    <property type="protein sequence ID" value="MDQ0416700.1"/>
    <property type="molecule type" value="Genomic_DNA"/>
</dbReference>
<comment type="caution">
    <text evidence="2">The sequence shown here is derived from an EMBL/GenBank/DDBJ whole genome shotgun (WGS) entry which is preliminary data.</text>
</comment>
<dbReference type="PROSITE" id="PS51257">
    <property type="entry name" value="PROKAR_LIPOPROTEIN"/>
    <property type="match status" value="1"/>
</dbReference>
<evidence type="ECO:0008006" key="4">
    <source>
        <dbReference type="Google" id="ProtNLM"/>
    </source>
</evidence>
<protein>
    <recommendedName>
        <fullName evidence="4">Secreted protein</fullName>
    </recommendedName>
</protein>
<keyword evidence="3" id="KW-1185">Reference proteome</keyword>
<proteinExistence type="predicted"/>
<sequence length="274" mass="30876">MKKWFMRISCLFLVVALVACGNASNDPPSKPVDSHVNHKAAEEDKAELQTHVEWSTTIHTPKSSGEINMKIMDDSGKTVPEFKVNHEKLLHLIMVSDDLSYFNHVHPEYKGNGEFTIHTQVPKAGKYKLIADYIPKDGAQTIQTYMFTVQGDVKKEAIQPDQKLVKVVDGQEISLQISPEPQVNQQTMLIFQMKDSISKQGITDLQPYLGAVGHVVILSENMEEYLHVHPVDEKSTGPEAKFHTAFPKSGTYKIWGQFKRNDKVFTVPFVVKVS</sequence>
<organism evidence="2 3">
    <name type="scientific">Croceifilum oryzae</name>
    <dbReference type="NCBI Taxonomy" id="1553429"/>
    <lineage>
        <taxon>Bacteria</taxon>
        <taxon>Bacillati</taxon>
        <taxon>Bacillota</taxon>
        <taxon>Bacilli</taxon>
        <taxon>Bacillales</taxon>
        <taxon>Thermoactinomycetaceae</taxon>
        <taxon>Croceifilum</taxon>
    </lineage>
</organism>
<feature type="chain" id="PRO_5042481257" description="Secreted protein" evidence="1">
    <location>
        <begin position="26"/>
        <end position="274"/>
    </location>
</feature>
<dbReference type="AlphaFoldDB" id="A0AAJ1TL98"/>
<evidence type="ECO:0000313" key="3">
    <source>
        <dbReference type="Proteomes" id="UP001238450"/>
    </source>
</evidence>
<accession>A0AAJ1TL98</accession>
<dbReference type="Proteomes" id="UP001238450">
    <property type="component" value="Unassembled WGS sequence"/>
</dbReference>
<evidence type="ECO:0000313" key="2">
    <source>
        <dbReference type="EMBL" id="MDQ0416700.1"/>
    </source>
</evidence>
<name>A0AAJ1TL98_9BACL</name>
<reference evidence="2 3" key="1">
    <citation type="submission" date="2023-07" db="EMBL/GenBank/DDBJ databases">
        <title>Genomic Encyclopedia of Type Strains, Phase IV (KMG-IV): sequencing the most valuable type-strain genomes for metagenomic binning, comparative biology and taxonomic classification.</title>
        <authorList>
            <person name="Goeker M."/>
        </authorList>
    </citation>
    <scope>NUCLEOTIDE SEQUENCE [LARGE SCALE GENOMIC DNA]</scope>
    <source>
        <strain evidence="2 3">DSM 46876</strain>
    </source>
</reference>